<feature type="domain" description="RCHY1 zinc-ribbon" evidence="1">
    <location>
        <begin position="136"/>
        <end position="166"/>
    </location>
</feature>
<dbReference type="GO" id="GO:0006511">
    <property type="term" value="P:ubiquitin-dependent protein catabolic process"/>
    <property type="evidence" value="ECO:0007669"/>
    <property type="project" value="TreeGrafter"/>
</dbReference>
<dbReference type="InterPro" id="IPR039512">
    <property type="entry name" value="RCHY1_zinc-ribbon"/>
</dbReference>
<dbReference type="Pfam" id="PF14599">
    <property type="entry name" value="zinc_ribbon_6"/>
    <property type="match status" value="1"/>
</dbReference>
<evidence type="ECO:0000313" key="3">
    <source>
        <dbReference type="Proteomes" id="UP000030645"/>
    </source>
</evidence>
<evidence type="ECO:0000313" key="2">
    <source>
        <dbReference type="EMBL" id="EXC31811.1"/>
    </source>
</evidence>
<dbReference type="EMBL" id="KE346271">
    <property type="protein sequence ID" value="EXC31811.1"/>
    <property type="molecule type" value="Genomic_DNA"/>
</dbReference>
<organism evidence="2 3">
    <name type="scientific">Morus notabilis</name>
    <dbReference type="NCBI Taxonomy" id="981085"/>
    <lineage>
        <taxon>Eukaryota</taxon>
        <taxon>Viridiplantae</taxon>
        <taxon>Streptophyta</taxon>
        <taxon>Embryophyta</taxon>
        <taxon>Tracheophyta</taxon>
        <taxon>Spermatophyta</taxon>
        <taxon>Magnoliopsida</taxon>
        <taxon>eudicotyledons</taxon>
        <taxon>Gunneridae</taxon>
        <taxon>Pentapetalae</taxon>
        <taxon>rosids</taxon>
        <taxon>fabids</taxon>
        <taxon>Rosales</taxon>
        <taxon>Moraceae</taxon>
        <taxon>Moreae</taxon>
        <taxon>Morus</taxon>
    </lineage>
</organism>
<dbReference type="STRING" id="981085.W9S947"/>
<dbReference type="GO" id="GO:0061630">
    <property type="term" value="F:ubiquitin protein ligase activity"/>
    <property type="evidence" value="ECO:0007669"/>
    <property type="project" value="TreeGrafter"/>
</dbReference>
<dbReference type="GO" id="GO:0016567">
    <property type="term" value="P:protein ubiquitination"/>
    <property type="evidence" value="ECO:0007669"/>
    <property type="project" value="TreeGrafter"/>
</dbReference>
<dbReference type="Proteomes" id="UP000030645">
    <property type="component" value="Unassembled WGS sequence"/>
</dbReference>
<dbReference type="Gene3D" id="2.20.28.10">
    <property type="match status" value="1"/>
</dbReference>
<reference evidence="3" key="1">
    <citation type="submission" date="2013-01" db="EMBL/GenBank/DDBJ databases">
        <title>Draft Genome Sequence of a Mulberry Tree, Morus notabilis C.K. Schneid.</title>
        <authorList>
            <person name="He N."/>
            <person name="Zhao S."/>
        </authorList>
    </citation>
    <scope>NUCLEOTIDE SEQUENCE</scope>
</reference>
<dbReference type="AlphaFoldDB" id="W9S947"/>
<sequence length="188" mass="21486">MSSMYLGLLDTAIMKQRIHKKLILSVNMVFHDMKLKRSSAPSVEQNKMSSSIALVVEFAWERCCYSKLMEDGHRRVEKAMHQNCPVCFQFLFDSTEMISILPCGLECLKEMELHHRYSCPVCSKSVCDMSKLCVVDSFKHNQVWILCNDCGVKCAVQFHIVAHKCLKLDKTQRAPTASCSTNVVEMVR</sequence>
<dbReference type="eggNOG" id="KOG1940">
    <property type="taxonomic scope" value="Eukaryota"/>
</dbReference>
<name>W9S947_9ROSA</name>
<dbReference type="GO" id="GO:0005634">
    <property type="term" value="C:nucleus"/>
    <property type="evidence" value="ECO:0007669"/>
    <property type="project" value="TreeGrafter"/>
</dbReference>
<accession>W9S947</accession>
<keyword evidence="3" id="KW-1185">Reference proteome</keyword>
<dbReference type="PANTHER" id="PTHR21319:SF58">
    <property type="entry name" value="E3 UBIQUITIN-PROTEIN LIGASE RZFP34"/>
    <property type="match status" value="1"/>
</dbReference>
<evidence type="ECO:0000259" key="1">
    <source>
        <dbReference type="Pfam" id="PF14599"/>
    </source>
</evidence>
<gene>
    <name evidence="2" type="ORF">L484_020638</name>
</gene>
<proteinExistence type="predicted"/>
<dbReference type="PANTHER" id="PTHR21319">
    <property type="entry name" value="RING FINGER AND CHY ZINC FINGER DOMAIN-CONTAINING PROTEIN 1"/>
    <property type="match status" value="1"/>
</dbReference>
<protein>
    <recommendedName>
        <fullName evidence="1">RCHY1 zinc-ribbon domain-containing protein</fullName>
    </recommendedName>
</protein>